<organism evidence="2 3">
    <name type="scientific">Cymbomonas tetramitiformis</name>
    <dbReference type="NCBI Taxonomy" id="36881"/>
    <lineage>
        <taxon>Eukaryota</taxon>
        <taxon>Viridiplantae</taxon>
        <taxon>Chlorophyta</taxon>
        <taxon>Pyramimonadophyceae</taxon>
        <taxon>Pyramimonadales</taxon>
        <taxon>Pyramimonadaceae</taxon>
        <taxon>Cymbomonas</taxon>
    </lineage>
</organism>
<name>A0AAE0G9Q7_9CHLO</name>
<protein>
    <submittedName>
        <fullName evidence="2">Uncharacterized protein</fullName>
    </submittedName>
</protein>
<keyword evidence="3" id="KW-1185">Reference proteome</keyword>
<sequence>NESPPRTWGRSALLAAGGSGGDAASSAEGSTGPPAPAWGRSALQGGGLDSGAQARPEEAPLAAGKQRSPEKKKKTSAAPDDTGSWIYILGNSSSSVRAKKLATMMQPETFADMPI</sequence>
<reference evidence="2 3" key="1">
    <citation type="journal article" date="2015" name="Genome Biol. Evol.">
        <title>Comparative Genomics of a Bacterivorous Green Alga Reveals Evolutionary Causalities and Consequences of Phago-Mixotrophic Mode of Nutrition.</title>
        <authorList>
            <person name="Burns J.A."/>
            <person name="Paasch A."/>
            <person name="Narechania A."/>
            <person name="Kim E."/>
        </authorList>
    </citation>
    <scope>NUCLEOTIDE SEQUENCE [LARGE SCALE GENOMIC DNA]</scope>
    <source>
        <strain evidence="2 3">PLY_AMNH</strain>
    </source>
</reference>
<evidence type="ECO:0000256" key="1">
    <source>
        <dbReference type="SAM" id="MobiDB-lite"/>
    </source>
</evidence>
<accession>A0AAE0G9Q7</accession>
<dbReference type="AlphaFoldDB" id="A0AAE0G9Q7"/>
<comment type="caution">
    <text evidence="2">The sequence shown here is derived from an EMBL/GenBank/DDBJ whole genome shotgun (WGS) entry which is preliminary data.</text>
</comment>
<dbReference type="EMBL" id="LGRX02008452">
    <property type="protein sequence ID" value="KAK3273471.1"/>
    <property type="molecule type" value="Genomic_DNA"/>
</dbReference>
<evidence type="ECO:0000313" key="3">
    <source>
        <dbReference type="Proteomes" id="UP001190700"/>
    </source>
</evidence>
<feature type="compositionally biased region" description="Low complexity" evidence="1">
    <location>
        <begin position="9"/>
        <end position="30"/>
    </location>
</feature>
<feature type="non-terminal residue" evidence="2">
    <location>
        <position position="1"/>
    </location>
</feature>
<feature type="region of interest" description="Disordered" evidence="1">
    <location>
        <begin position="1"/>
        <end position="85"/>
    </location>
</feature>
<gene>
    <name evidence="2" type="ORF">CYMTET_18287</name>
</gene>
<proteinExistence type="predicted"/>
<evidence type="ECO:0000313" key="2">
    <source>
        <dbReference type="EMBL" id="KAK3273471.1"/>
    </source>
</evidence>
<dbReference type="Proteomes" id="UP001190700">
    <property type="component" value="Unassembled WGS sequence"/>
</dbReference>